<proteinExistence type="predicted"/>
<evidence type="ECO:0000313" key="2">
    <source>
        <dbReference type="Proteomes" id="UP000589351"/>
    </source>
</evidence>
<dbReference type="Proteomes" id="UP000589351">
    <property type="component" value="Unassembled WGS sequence"/>
</dbReference>
<keyword evidence="2" id="KW-1185">Reference proteome</keyword>
<sequence length="268" mass="32123">MLINEFVRKRFNNYRPYVNILILEKKNINIYSSLNREIILEQSNNVQFQMLELIEIVETGPQCIYKIKLPSGKKGYFSPIDSIVILPKKNKQVRISNDTQFRNKLNEFLGMDKTYFEMNSHRVVFSSQYAIYNNELYECLTYIDEIIAFVRPSEVNIMHRYEKPFKVINDTTVYRDSNMTKVVTTFPKGKEELTSQYVIIEEEKLRFKYNGKIYWLNLKDTNLEIEIARIIYENLDEVLLDTILYQNSMKLENYHKYYQKILNKQSKS</sequence>
<protein>
    <submittedName>
        <fullName evidence="1">Uncharacterized protein</fullName>
    </submittedName>
</protein>
<gene>
    <name evidence="1" type="ORF">JEODO184_01526</name>
</gene>
<name>A0A6V7RMM4_9STAP</name>
<evidence type="ECO:0000313" key="1">
    <source>
        <dbReference type="EMBL" id="CAD2078913.1"/>
    </source>
</evidence>
<accession>A0A6V7RMM4</accession>
<dbReference type="EMBL" id="CAJEWD010000008">
    <property type="protein sequence ID" value="CAD2078913.1"/>
    <property type="molecule type" value="Genomic_DNA"/>
</dbReference>
<reference evidence="1 2" key="1">
    <citation type="submission" date="2020-07" db="EMBL/GenBank/DDBJ databases">
        <authorList>
            <person name="Criscuolo A."/>
        </authorList>
    </citation>
    <scope>NUCLEOTIDE SEQUENCE [LARGE SCALE GENOMIC DNA]</scope>
    <source>
        <strain evidence="1">CIP111649</strain>
    </source>
</reference>
<comment type="caution">
    <text evidence="1">The sequence shown here is derived from an EMBL/GenBank/DDBJ whole genome shotgun (WGS) entry which is preliminary data.</text>
</comment>
<dbReference type="AlphaFoldDB" id="A0A6V7RMM4"/>
<organism evidence="1 2">
    <name type="scientific">Jeotgalicoccus meleagridis</name>
    <dbReference type="NCBI Taxonomy" id="2759181"/>
    <lineage>
        <taxon>Bacteria</taxon>
        <taxon>Bacillati</taxon>
        <taxon>Bacillota</taxon>
        <taxon>Bacilli</taxon>
        <taxon>Bacillales</taxon>
        <taxon>Staphylococcaceae</taxon>
        <taxon>Jeotgalicoccus</taxon>
    </lineage>
</organism>